<dbReference type="Pfam" id="PF05107">
    <property type="entry name" value="Cas_Cas7"/>
    <property type="match status" value="1"/>
</dbReference>
<dbReference type="RefSeq" id="WP_072765255.1">
    <property type="nucleotide sequence ID" value="NZ_FQYX01000023.1"/>
</dbReference>
<name>A0A1M6JXQ3_9FLAO</name>
<keyword evidence="2" id="KW-1185">Reference proteome</keyword>
<dbReference type="OrthoDB" id="9776792at2"/>
<dbReference type="AlphaFoldDB" id="A0A1M6JXQ3"/>
<dbReference type="Proteomes" id="UP000184231">
    <property type="component" value="Unassembled WGS sequence"/>
</dbReference>
<accession>A0A1M6JXQ3</accession>
<dbReference type="STRING" id="558155.SAMN04487911_12359"/>
<gene>
    <name evidence="1" type="ORF">SAMN04487911_12359</name>
</gene>
<evidence type="ECO:0000313" key="1">
    <source>
        <dbReference type="EMBL" id="SHJ51490.1"/>
    </source>
</evidence>
<reference evidence="1 2" key="1">
    <citation type="submission" date="2016-11" db="EMBL/GenBank/DDBJ databases">
        <authorList>
            <person name="Jaros S."/>
            <person name="Januszkiewicz K."/>
            <person name="Wedrychowicz H."/>
        </authorList>
    </citation>
    <scope>NUCLEOTIDE SEQUENCE [LARGE SCALE GENOMIC DNA]</scope>
    <source>
        <strain evidence="1 2">CGMCC 1.8863</strain>
    </source>
</reference>
<dbReference type="EMBL" id="FQYX01000023">
    <property type="protein sequence ID" value="SHJ51490.1"/>
    <property type="molecule type" value="Genomic_DNA"/>
</dbReference>
<dbReference type="GO" id="GO:0043571">
    <property type="term" value="P:maintenance of CRISPR repeat elements"/>
    <property type="evidence" value="ECO:0007669"/>
    <property type="project" value="InterPro"/>
</dbReference>
<proteinExistence type="predicted"/>
<dbReference type="InterPro" id="IPR006482">
    <property type="entry name" value="Cas7_Csh2/Csh2"/>
</dbReference>
<evidence type="ECO:0000313" key="2">
    <source>
        <dbReference type="Proteomes" id="UP000184231"/>
    </source>
</evidence>
<protein>
    <submittedName>
        <fullName evidence="1">CRISPR-associated protein Csh2</fullName>
    </submittedName>
</protein>
<organism evidence="1 2">
    <name type="scientific">Arenibacter nanhaiticus</name>
    <dbReference type="NCBI Taxonomy" id="558155"/>
    <lineage>
        <taxon>Bacteria</taxon>
        <taxon>Pseudomonadati</taxon>
        <taxon>Bacteroidota</taxon>
        <taxon>Flavobacteriia</taxon>
        <taxon>Flavobacteriales</taxon>
        <taxon>Flavobacteriaceae</taxon>
        <taxon>Arenibacter</taxon>
    </lineage>
</organism>
<sequence>MQPIISNSSDFLFIYEAIQSNPNGDPDQENKPRMDYDTKTNLVTDTRIKRFIRDYLKDSGKEIFVDLVEDRKVDMSQRIEGVVKKTLKDELDNLENTFKSDDLFKLLKTIINASKLKGNEKKEDYLEIVWSILTISTTKEKNDLKKDKHLKQFAEELRNIKQINLEILAYMVKSKFIDIRLFGSAFAITGFNLPYTGPIQLNWGYSFNKVELIDSSSIVTIMNDDSSTFGKDYRVHYSLLGFNGTINAPAAKTTGLANDDVLEFRKAIWESIPASPTRSKLNQYPKLYLEIVYNEGVSNGQFGDLRNFVETEPKEGISDKQVRKFKDLSIDLSALKKLIADDKNGENKIKEVIVKTSADFDFSL</sequence>